<dbReference type="EMBL" id="KX349231">
    <property type="protein sequence ID" value="AON98675.1"/>
    <property type="molecule type" value="Genomic_DNA"/>
</dbReference>
<evidence type="ECO:0000313" key="5">
    <source>
        <dbReference type="EMBL" id="AON98244.1"/>
    </source>
</evidence>
<evidence type="ECO:0000313" key="29">
    <source>
        <dbReference type="EMBL" id="AOO04025.1"/>
    </source>
</evidence>
<dbReference type="SUPFAM" id="SSF50017">
    <property type="entry name" value="gp9"/>
    <property type="match status" value="1"/>
</dbReference>
<evidence type="ECO:0000313" key="22">
    <source>
        <dbReference type="EMBL" id="AOO02313.1"/>
    </source>
</evidence>
<dbReference type="EMBL" id="KX349235">
    <property type="protein sequence ID" value="AON99533.1"/>
    <property type="molecule type" value="Genomic_DNA"/>
</dbReference>
<dbReference type="Proteomes" id="UP000220437">
    <property type="component" value="Segment"/>
</dbReference>
<evidence type="ECO:0000313" key="43">
    <source>
        <dbReference type="EMBL" id="AOO07019.1"/>
    </source>
</evidence>
<dbReference type="EMBL" id="KX349253">
    <property type="protein sequence ID" value="AOO03383.1"/>
    <property type="molecule type" value="Genomic_DNA"/>
</dbReference>
<dbReference type="EMBL" id="KX349282">
    <property type="protein sequence ID" value="AOO09594.1"/>
    <property type="molecule type" value="Genomic_DNA"/>
</dbReference>
<dbReference type="EMBL" id="KX349228">
    <property type="protein sequence ID" value="AON98030.1"/>
    <property type="molecule type" value="Genomic_DNA"/>
</dbReference>
<dbReference type="EMBL" id="KX349248">
    <property type="protein sequence ID" value="AOO02313.1"/>
    <property type="molecule type" value="Genomic_DNA"/>
</dbReference>
<dbReference type="Proteomes" id="UP000220455">
    <property type="component" value="Segment"/>
</dbReference>
<dbReference type="Proteomes" id="UP000219792">
    <property type="component" value="Segment"/>
</dbReference>
<gene>
    <name evidence="2" type="ORF">Fa020709_089</name>
    <name evidence="3" type="ORF">Fa100709_089</name>
    <name evidence="4" type="ORF">Fa240709_089</name>
    <name evidence="5" type="ORF">LIS011010_089</name>
    <name evidence="6" type="ORF">LIS061010_090</name>
    <name evidence="7" type="ORF">LIS091010_089</name>
    <name evidence="8" type="ORF">LIS111010_089</name>
    <name evidence="9" type="ORF">LIS141013_089</name>
    <name evidence="10" type="ORF">NJ_05_1013_088</name>
    <name evidence="11" type="ORF">Np010709_089</name>
    <name evidence="12" type="ORF">Np011112_089</name>
    <name evidence="13" type="ORF">Np030709_089</name>
    <name evidence="14" type="ORF">Np031112_088</name>
    <name evidence="15" type="ORF">Np041112_089</name>
    <name evidence="16" type="ORF">Np060912_089</name>
    <name evidence="17" type="ORF">Np111112_089</name>
    <name evidence="18" type="ORF">Np120912_089</name>
    <name evidence="19" type="ORF">Np140912_089</name>
    <name evidence="20" type="ORF">Np150709_089</name>
    <name evidence="21" type="ORF">Np151112_089</name>
    <name evidence="22" type="ORF">Np191112_088</name>
    <name evidence="23" type="ORF">Np200912_089</name>
    <name evidence="24" type="ORF">Np231112_089</name>
    <name evidence="25" type="ORF">Np241112_089</name>
    <name evidence="26" type="ORF">Np311112_089</name>
    <name evidence="27" type="ORF">Np330912_089</name>
    <name evidence="28" type="ORF">Np361112_089</name>
    <name evidence="29" type="ORF">RW020113_089</name>
    <name evidence="30" type="ORF">RW020709_089</name>
    <name evidence="31" type="ORF">RW030709_089</name>
    <name evidence="32" type="ORF">RW081112_088</name>
    <name evidence="33" type="ORF">RW110905_089</name>
    <name evidence="34" type="ORF">RW120113_089</name>
    <name evidence="35" type="ORF">RW120709_089</name>
    <name evidence="36" type="ORF">RW141112_089</name>
    <name evidence="37" type="ORF">RW160905_089</name>
    <name evidence="38" type="ORF">RW170113_089</name>
    <name evidence="39" type="ORF">RW260905_088</name>
    <name evidence="40" type="ORF">RW291112_089</name>
    <name evidence="41" type="ORF">RW300905_089</name>
    <name evidence="42" type="ORF">RW340905_089</name>
    <name evidence="43" type="ORF">RW401112_089</name>
    <name evidence="44" type="ORF">Sn250709_089</name>
    <name evidence="45" type="ORF">W1010709_089</name>
    <name evidence="46" type="ORF">W1030709_090</name>
    <name evidence="47" type="ORF">W1090709_089</name>
    <name evidence="48" type="ORF">W1120909_089</name>
    <name evidence="49" type="ORF">W1160709_089</name>
    <name evidence="50" type="ORF">W2130910_089</name>
    <name evidence="51" type="ORF">W2140910_089</name>
    <name evidence="52" type="ORF">W2390910_089</name>
</gene>
<evidence type="ECO:0000313" key="32">
    <source>
        <dbReference type="EMBL" id="AOO04666.1"/>
    </source>
</evidence>
<evidence type="ECO:0000313" key="54">
    <source>
        <dbReference type="Proteomes" id="UP000219765"/>
    </source>
</evidence>
<evidence type="ECO:0000313" key="6">
    <source>
        <dbReference type="EMBL" id="AON98675.1"/>
    </source>
</evidence>
<evidence type="ECO:0000313" key="12">
    <source>
        <dbReference type="EMBL" id="AOO00175.1"/>
    </source>
</evidence>
<dbReference type="Proteomes" id="UP000220301">
    <property type="component" value="Segment"/>
</dbReference>
<dbReference type="EMBL" id="KX349270">
    <property type="protein sequence ID" value="AOO07019.1"/>
    <property type="molecule type" value="Genomic_DNA"/>
</dbReference>
<evidence type="ECO:0000259" key="1">
    <source>
        <dbReference type="Pfam" id="PF07880"/>
    </source>
</evidence>
<dbReference type="EMBL" id="KX349249">
    <property type="protein sequence ID" value="AOO02527.1"/>
    <property type="molecule type" value="Genomic_DNA"/>
</dbReference>
<dbReference type="Proteomes" id="UP000219867">
    <property type="component" value="Segment"/>
</dbReference>
<evidence type="ECO:0000313" key="24">
    <source>
        <dbReference type="EMBL" id="AOO02741.1"/>
    </source>
</evidence>
<evidence type="ECO:0000313" key="3">
    <source>
        <dbReference type="EMBL" id="AON97816.1"/>
    </source>
</evidence>
<dbReference type="EMBL" id="KX349277">
    <property type="protein sequence ID" value="AOO08521.1"/>
    <property type="molecule type" value="Genomic_DNA"/>
</dbReference>
<dbReference type="EMBL" id="KX349237">
    <property type="protein sequence ID" value="AON99960.1"/>
    <property type="molecule type" value="Genomic_DNA"/>
</dbReference>
<evidence type="ECO:0000313" key="51">
    <source>
        <dbReference type="EMBL" id="AOO09594.1"/>
    </source>
</evidence>
<dbReference type="Proteomes" id="UP000219893">
    <property type="component" value="Segment"/>
</dbReference>
<dbReference type="Proteomes" id="UP000220420">
    <property type="component" value="Segment"/>
</dbReference>
<evidence type="ECO:0000313" key="37">
    <source>
        <dbReference type="EMBL" id="AOO05736.1"/>
    </source>
</evidence>
<dbReference type="EMBL" id="KX349267">
    <property type="protein sequence ID" value="AOO06377.1"/>
    <property type="molecule type" value="Genomic_DNA"/>
</dbReference>
<evidence type="ECO:0000313" key="19">
    <source>
        <dbReference type="EMBL" id="AOO01672.1"/>
    </source>
</evidence>
<dbReference type="Proteomes" id="UP000229411">
    <property type="component" value="Segment"/>
</dbReference>
<dbReference type="Proteomes" id="UP000220212">
    <property type="component" value="Segment"/>
</dbReference>
<dbReference type="EMBL" id="KX349266">
    <property type="protein sequence ID" value="AOO06163.1"/>
    <property type="molecule type" value="Genomic_DNA"/>
</dbReference>
<organism evidence="12 55">
    <name type="scientific">Synechococcus phage S-RIM2</name>
    <dbReference type="NCBI Taxonomy" id="687800"/>
    <lineage>
        <taxon>Viruses</taxon>
        <taxon>Duplodnaviria</taxon>
        <taxon>Heunggongvirae</taxon>
        <taxon>Uroviricota</taxon>
        <taxon>Caudoviricetes</taxon>
        <taxon>Pantevenvirales</taxon>
        <taxon>Kyanoviridae</taxon>
        <taxon>Nerrivikvirus</taxon>
        <taxon>Nerrivikvirus srim2</taxon>
    </lineage>
</organism>
<dbReference type="EMBL" id="KX349279">
    <property type="protein sequence ID" value="AOO08951.1"/>
    <property type="molecule type" value="Genomic_DNA"/>
</dbReference>
<evidence type="ECO:0000313" key="44">
    <source>
        <dbReference type="EMBL" id="AOO07233.1"/>
    </source>
</evidence>
<dbReference type="InterPro" id="IPR008987">
    <property type="entry name" value="Baseplate_struct_prot_Gp9/10_N"/>
</dbReference>
<dbReference type="EMBL" id="KX349259">
    <property type="protein sequence ID" value="AOO04666.1"/>
    <property type="molecule type" value="Genomic_DNA"/>
</dbReference>
<evidence type="ECO:0000313" key="50">
    <source>
        <dbReference type="EMBL" id="AOO09380.1"/>
    </source>
</evidence>
<dbReference type="Proteomes" id="UP000220495">
    <property type="component" value="Genome"/>
</dbReference>
<dbReference type="EMBL" id="KX349272">
    <property type="protein sequence ID" value="AOO07447.1"/>
    <property type="molecule type" value="Genomic_DNA"/>
</dbReference>
<dbReference type="EMBL" id="KX349250">
    <property type="protein sequence ID" value="AOO02741.1"/>
    <property type="molecule type" value="Genomic_DNA"/>
</dbReference>
<dbReference type="Proteomes" id="UP000220510">
    <property type="component" value="Genome"/>
</dbReference>
<dbReference type="Proteomes" id="UP000220257">
    <property type="component" value="Genome"/>
</dbReference>
<dbReference type="EMBL" id="KX349258">
    <property type="protein sequence ID" value="AOO04453.1"/>
    <property type="molecule type" value="Genomic_DNA"/>
</dbReference>
<dbReference type="Gene3D" id="2.60.40.420">
    <property type="entry name" value="Cupredoxins - blue copper proteins"/>
    <property type="match status" value="1"/>
</dbReference>
<evidence type="ECO:0000313" key="13">
    <source>
        <dbReference type="EMBL" id="AOO00389.1"/>
    </source>
</evidence>
<evidence type="ECO:0000313" key="8">
    <source>
        <dbReference type="EMBL" id="AON99104.1"/>
    </source>
</evidence>
<evidence type="ECO:0000313" key="31">
    <source>
        <dbReference type="EMBL" id="AOO04453.1"/>
    </source>
</evidence>
<dbReference type="EMBL" id="KX349247">
    <property type="protein sequence ID" value="AOO02100.1"/>
    <property type="molecule type" value="Genomic_DNA"/>
</dbReference>
<evidence type="ECO:0000313" key="7">
    <source>
        <dbReference type="EMBL" id="AON98890.1"/>
    </source>
</evidence>
<dbReference type="Proteomes" id="UP000219987">
    <property type="component" value="Segment"/>
</dbReference>
<evidence type="ECO:0000313" key="34">
    <source>
        <dbReference type="EMBL" id="AOO05094.1"/>
    </source>
</evidence>
<dbReference type="Proteomes" id="UP000220729">
    <property type="component" value="Segment"/>
</dbReference>
<dbReference type="EMBL" id="KX349265">
    <property type="protein sequence ID" value="AOO05950.1"/>
    <property type="molecule type" value="Genomic_DNA"/>
</dbReference>
<dbReference type="EMBL" id="KX349263">
    <property type="protein sequence ID" value="AOO05522.1"/>
    <property type="molecule type" value="Genomic_DNA"/>
</dbReference>
<evidence type="ECO:0000313" key="53">
    <source>
        <dbReference type="Proteomes" id="UP000219740"/>
    </source>
</evidence>
<dbReference type="Proteomes" id="UP000220657">
    <property type="component" value="Segment"/>
</dbReference>
<dbReference type="Proteomes" id="UP000220457">
    <property type="component" value="Segment"/>
</dbReference>
<dbReference type="Proteomes" id="UP000220287">
    <property type="component" value="Segment"/>
</dbReference>
<dbReference type="Proteomes" id="UP000220799">
    <property type="component" value="Segment"/>
</dbReference>
<dbReference type="EMBL" id="KX349233">
    <property type="protein sequence ID" value="AON99104.1"/>
    <property type="molecule type" value="Genomic_DNA"/>
</dbReference>
<evidence type="ECO:0000313" key="10">
    <source>
        <dbReference type="EMBL" id="AON99746.1"/>
    </source>
</evidence>
<dbReference type="Proteomes" id="UP000220787">
    <property type="component" value="Segment"/>
</dbReference>
<dbReference type="EMBL" id="KX349240">
    <property type="protein sequence ID" value="AOO00602.1"/>
    <property type="molecule type" value="Genomic_DNA"/>
</dbReference>
<evidence type="ECO:0000313" key="39">
    <source>
        <dbReference type="EMBL" id="AOO06163.1"/>
    </source>
</evidence>
<dbReference type="EMBL" id="KX349252">
    <property type="protein sequence ID" value="AOO03169.1"/>
    <property type="molecule type" value="Genomic_DNA"/>
</dbReference>
<dbReference type="Proteomes" id="UP000220477">
    <property type="component" value="Segment"/>
</dbReference>
<dbReference type="EMBL" id="KX349269">
    <property type="protein sequence ID" value="AOO06805.1"/>
    <property type="molecule type" value="Genomic_DNA"/>
</dbReference>
<dbReference type="Proteomes" id="UP000220587">
    <property type="component" value="Segment"/>
</dbReference>
<dbReference type="Proteomes" id="UP000220656">
    <property type="component" value="Segment"/>
</dbReference>
<evidence type="ECO:0000313" key="42">
    <source>
        <dbReference type="EMBL" id="AOO06805.1"/>
    </source>
</evidence>
<dbReference type="EMBL" id="KX349244">
    <property type="protein sequence ID" value="AOO01458.1"/>
    <property type="molecule type" value="Genomic_DNA"/>
</dbReference>
<dbReference type="SUPFAM" id="SSF49503">
    <property type="entry name" value="Cupredoxins"/>
    <property type="match status" value="1"/>
</dbReference>
<evidence type="ECO:0000313" key="17">
    <source>
        <dbReference type="EMBL" id="AOO01244.1"/>
    </source>
</evidence>
<dbReference type="InterPro" id="IPR008972">
    <property type="entry name" value="Cupredoxin"/>
</dbReference>
<dbReference type="Proteomes" id="UP000220815">
    <property type="component" value="Genome"/>
</dbReference>
<dbReference type="EMBL" id="KX349243">
    <property type="protein sequence ID" value="AOO01244.1"/>
    <property type="molecule type" value="Genomic_DNA"/>
</dbReference>
<dbReference type="Proteomes" id="UP000220431">
    <property type="component" value="Genome"/>
</dbReference>
<dbReference type="Proteomes" id="UP000220862">
    <property type="component" value="Segment"/>
</dbReference>
<dbReference type="Proteomes" id="UP000220036">
    <property type="component" value="Segment"/>
</dbReference>
<dbReference type="EMBL" id="KX349264">
    <property type="protein sequence ID" value="AOO05736.1"/>
    <property type="molecule type" value="Genomic_DNA"/>
</dbReference>
<evidence type="ECO:0000313" key="14">
    <source>
        <dbReference type="EMBL" id="AOO00602.1"/>
    </source>
</evidence>
<evidence type="ECO:0000313" key="23">
    <source>
        <dbReference type="EMBL" id="AOO02527.1"/>
    </source>
</evidence>
<dbReference type="Proteomes" id="UP000219940">
    <property type="component" value="Segment"/>
</dbReference>
<sequence>MAKQALNLGASANDNTGDTLRIGGDKINDNFNELYSALGNGVNLTVSLLNPSSGQVLRYNGTNFVAADYSNLTSALDVNGNSIISSSNGNIPIAANGVGVITLASNSITSTFGATIDMPTQVKYKNEYASLGAAPAAADYPGYFFTIDGADDPYVNINIATGGVGDVRAKLITEYSSLDDLSDVDLTSNAPTNNQVLKWNAATNKFIPGDDVAGAGEQNIFATVAGDTGSTNADSATDTLTIAGGTNITTSVSGDTLTVDFSGTLTTTFAALTDTDTNGLTQGDNIYWNGTNWVRSSGGSPMLWYELTVPVENSSSDYLINGPGLPSGENRDPTLYVYRGFTYAFDNTVEGGGHPFRIQSTQGLTGTPYTTGQTGSGSAILYWTVPLDAPSTLYYQCTLHAQMQGTINVV</sequence>
<evidence type="ECO:0000313" key="40">
    <source>
        <dbReference type="EMBL" id="AOO06377.1"/>
    </source>
</evidence>
<dbReference type="Proteomes" id="UP000220171">
    <property type="component" value="Segment"/>
</dbReference>
<evidence type="ECO:0000313" key="48">
    <source>
        <dbReference type="EMBL" id="AOO08521.1"/>
    </source>
</evidence>
<dbReference type="EMBL" id="KX349257">
    <property type="protein sequence ID" value="AOO04239.1"/>
    <property type="molecule type" value="Genomic_DNA"/>
</dbReference>
<evidence type="ECO:0000313" key="36">
    <source>
        <dbReference type="EMBL" id="AOO05522.1"/>
    </source>
</evidence>
<dbReference type="EMBL" id="KX349238">
    <property type="protein sequence ID" value="AOO00175.1"/>
    <property type="molecule type" value="Genomic_DNA"/>
</dbReference>
<dbReference type="EMBL" id="KX349260">
    <property type="protein sequence ID" value="AOO04880.1"/>
    <property type="molecule type" value="Genomic_DNA"/>
</dbReference>
<dbReference type="Proteomes" id="UP000219918">
    <property type="component" value="Segment"/>
</dbReference>
<evidence type="ECO:0000313" key="4">
    <source>
        <dbReference type="EMBL" id="AON98030.1"/>
    </source>
</evidence>
<evidence type="ECO:0000313" key="45">
    <source>
        <dbReference type="EMBL" id="AOO07447.1"/>
    </source>
</evidence>
<name>A0A1D7RFL3_9CAUD</name>
<evidence type="ECO:0000313" key="30">
    <source>
        <dbReference type="EMBL" id="AOO04239.1"/>
    </source>
</evidence>
<dbReference type="EMBL" id="KX349284">
    <property type="protein sequence ID" value="AOO10023.1"/>
    <property type="molecule type" value="Genomic_DNA"/>
</dbReference>
<dbReference type="EMBL" id="KX349271">
    <property type="protein sequence ID" value="AOO07233.1"/>
    <property type="molecule type" value="Genomic_DNA"/>
</dbReference>
<proteinExistence type="predicted"/>
<evidence type="ECO:0000313" key="26">
    <source>
        <dbReference type="EMBL" id="AOO03169.1"/>
    </source>
</evidence>
<protein>
    <submittedName>
        <fullName evidence="12">Baseplate wedge tail fiber connector</fullName>
    </submittedName>
</protein>
<dbReference type="Proteomes" id="UP000220813">
    <property type="component" value="Segment"/>
</dbReference>
<dbReference type="EMBL" id="KX349268">
    <property type="protein sequence ID" value="AOO06591.1"/>
    <property type="molecule type" value="Genomic_DNA"/>
</dbReference>
<accession>A0A1D7RFL3</accession>
<dbReference type="EMBL" id="KX349254">
    <property type="protein sequence ID" value="AOO03597.1"/>
    <property type="molecule type" value="Genomic_DNA"/>
</dbReference>
<evidence type="ECO:0000313" key="33">
    <source>
        <dbReference type="EMBL" id="AOO04880.1"/>
    </source>
</evidence>
<dbReference type="EMBL" id="KX349274">
    <property type="protein sequence ID" value="AOO07877.1"/>
    <property type="molecule type" value="Genomic_DNA"/>
</dbReference>
<dbReference type="EMBL" id="KX349229">
    <property type="protein sequence ID" value="AON98244.1"/>
    <property type="molecule type" value="Genomic_DNA"/>
</dbReference>
<dbReference type="EMBL" id="KX349246">
    <property type="protein sequence ID" value="AOO01886.1"/>
    <property type="molecule type" value="Genomic_DNA"/>
</dbReference>
<dbReference type="EMBL" id="KX349227">
    <property type="protein sequence ID" value="AON97816.1"/>
    <property type="molecule type" value="Genomic_DNA"/>
</dbReference>
<dbReference type="Proteomes" id="UP000219847">
    <property type="component" value="Segment"/>
</dbReference>
<evidence type="ECO:0000313" key="18">
    <source>
        <dbReference type="EMBL" id="AOO01458.1"/>
    </source>
</evidence>
<dbReference type="Proteomes" id="UP000220280">
    <property type="component" value="Segment"/>
</dbReference>
<dbReference type="EMBL" id="KX349226">
    <property type="protein sequence ID" value="AON97602.1"/>
    <property type="molecule type" value="Genomic_DNA"/>
</dbReference>
<dbReference type="Proteomes" id="UP000220975">
    <property type="component" value="Segment"/>
</dbReference>
<dbReference type="EMBL" id="KX349251">
    <property type="protein sequence ID" value="AOO02955.1"/>
    <property type="molecule type" value="Genomic_DNA"/>
</dbReference>
<dbReference type="Proteomes" id="UP000220101">
    <property type="component" value="Segment"/>
</dbReference>
<dbReference type="Proteomes" id="UP000220960">
    <property type="component" value="Segment"/>
</dbReference>
<dbReference type="EMBL" id="KX349256">
    <property type="protein sequence ID" value="AOO04025.1"/>
    <property type="molecule type" value="Genomic_DNA"/>
</dbReference>
<dbReference type="EMBL" id="KX349242">
    <property type="protein sequence ID" value="AOO01030.1"/>
    <property type="molecule type" value="Genomic_DNA"/>
</dbReference>
<dbReference type="EMBL" id="KX349281">
    <property type="protein sequence ID" value="AOO09380.1"/>
    <property type="molecule type" value="Genomic_DNA"/>
</dbReference>
<evidence type="ECO:0000313" key="38">
    <source>
        <dbReference type="EMBL" id="AOO05950.1"/>
    </source>
</evidence>
<dbReference type="EMBL" id="KX349232">
    <property type="protein sequence ID" value="AON98890.1"/>
    <property type="molecule type" value="Genomic_DNA"/>
</dbReference>
<dbReference type="Proteomes" id="UP000220874">
    <property type="component" value="Segment"/>
</dbReference>
<dbReference type="Proteomes" id="UP000220062">
    <property type="component" value="Segment"/>
</dbReference>
<dbReference type="Proteomes" id="UP000220628">
    <property type="component" value="Segment"/>
</dbReference>
<dbReference type="Pfam" id="PF07880">
    <property type="entry name" value="T4_gp9_10_N"/>
    <property type="match status" value="1"/>
</dbReference>
<dbReference type="Proteomes" id="UP000219823">
    <property type="component" value="Segment"/>
</dbReference>
<dbReference type="EMBL" id="KX349236">
    <property type="protein sequence ID" value="AON99746.1"/>
    <property type="molecule type" value="Genomic_DNA"/>
</dbReference>
<dbReference type="EMBL" id="KX349245">
    <property type="protein sequence ID" value="AOO01672.1"/>
    <property type="molecule type" value="Genomic_DNA"/>
</dbReference>
<evidence type="ECO:0000313" key="41">
    <source>
        <dbReference type="EMBL" id="AOO06591.1"/>
    </source>
</evidence>
<dbReference type="Proteomes" id="UP000220999">
    <property type="component" value="Segment"/>
</dbReference>
<dbReference type="InterPro" id="IPR036240">
    <property type="entry name" value="Gp9-like_sf"/>
</dbReference>
<evidence type="ECO:0000313" key="2">
    <source>
        <dbReference type="EMBL" id="AON97602.1"/>
    </source>
</evidence>
<dbReference type="EMBL" id="KX349241">
    <property type="protein sequence ID" value="AOO00816.1"/>
    <property type="molecule type" value="Genomic_DNA"/>
</dbReference>
<dbReference type="Proteomes" id="UP000220375">
    <property type="component" value="Segment"/>
</dbReference>
<evidence type="ECO:0000313" key="52">
    <source>
        <dbReference type="EMBL" id="AOO10023.1"/>
    </source>
</evidence>
<dbReference type="EMBL" id="KX349262">
    <property type="protein sequence ID" value="AOO05308.1"/>
    <property type="molecule type" value="Genomic_DNA"/>
</dbReference>
<dbReference type="Proteomes" id="UP000220878">
    <property type="component" value="Genome"/>
</dbReference>
<dbReference type="Proteomes" id="UP000219978">
    <property type="component" value="Segment"/>
</dbReference>
<reference evidence="53 54" key="1">
    <citation type="journal article" date="2016" name="Environ. Microbiol.">
        <title>Genomic diversification of marine cyanophages into stable ecotypes.</title>
        <authorList>
            <person name="Marston M.F."/>
            <person name="Martiny J.B."/>
        </authorList>
    </citation>
    <scope>NUCLEOTIDE SEQUENCE [LARGE SCALE GENOMIC DNA]</scope>
    <source>
        <strain evidence="2">Fa_02_0709</strain>
        <strain evidence="3">Fa_10_0709</strain>
        <strain evidence="4">Fa_24_0709</strain>
        <strain evidence="5">LIS_01_1010</strain>
        <strain evidence="6">LIS_06_1010</strain>
        <strain evidence="7">LIS_09_1010</strain>
        <strain evidence="8">LIS_11_1010</strain>
        <strain evidence="9">LIS_14_1013</strain>
        <strain evidence="10">NJ_05_1013</strain>
        <strain evidence="11">Np_01_0709</strain>
        <strain evidence="12">Np_01_1112</strain>
        <strain evidence="13">Np_03_0709</strain>
        <strain evidence="14">Np_03_1112</strain>
        <strain evidence="15">Np_04_1112</strain>
        <strain evidence="16">Np_06_0912</strain>
        <strain evidence="17">Np_11_1112</strain>
        <strain evidence="18">Np_12_0912</strain>
        <strain evidence="19">Np_14_0912</strain>
        <strain evidence="20">Np_15_0709</strain>
        <strain evidence="21">Np_15_1112</strain>
        <strain evidence="22">Np_19_1112</strain>
        <strain evidence="23">Np_20_0912</strain>
        <strain evidence="24">Np_23_1112</strain>
        <strain evidence="25">Np_24_1112</strain>
        <strain evidence="26">Np_31_1112</strain>
        <strain evidence="27">Np_33_0912</strain>
        <strain evidence="28">Np_36_1112</strain>
        <strain evidence="29">RW_02_0113</strain>
        <strain evidence="30">RW_02_0709</strain>
        <strain evidence="31">RW_03_0709</strain>
        <strain evidence="32">RW_08_1112</strain>
        <strain evidence="33">RW_11_0905</strain>
        <strain evidence="34">RW_12_0113</strain>
        <strain evidence="35">RW_12_0709</strain>
        <strain evidence="36">RW_14_1112</strain>
        <strain evidence="37">RW_16_0905</strain>
        <strain evidence="38">RW_17_0113</strain>
        <strain evidence="39">RW_26_0905</strain>
        <strain evidence="40">RW_29_1112</strain>
        <strain evidence="41">RW_30_0905</strain>
        <strain evidence="42">RW_34_0905</strain>
        <strain evidence="43">RW_40_1112</strain>
        <strain evidence="44">Sn_25_0709</strain>
        <strain evidence="45">W1_01_0709</strain>
        <strain evidence="46">W1_03_0709</strain>
        <strain evidence="47">W1_09_0709</strain>
        <strain evidence="48">W1_12_0909</strain>
        <strain evidence="49">W1_16_0709</strain>
        <strain evidence="50">W2_13_0910</strain>
        <strain evidence="51">W2_14_0910</strain>
        <strain evidence="52">W2_39_0910</strain>
    </source>
</reference>
<dbReference type="Proteomes" id="UP000219740">
    <property type="component" value="Genome"/>
</dbReference>
<dbReference type="Proteomes" id="UP000219866">
    <property type="component" value="Segment"/>
</dbReference>
<dbReference type="Proteomes" id="UP000220326">
    <property type="component" value="Segment"/>
</dbReference>
<evidence type="ECO:0000313" key="9">
    <source>
        <dbReference type="EMBL" id="AON99533.1"/>
    </source>
</evidence>
<evidence type="ECO:0000313" key="35">
    <source>
        <dbReference type="EMBL" id="AOO05308.1"/>
    </source>
</evidence>
<evidence type="ECO:0000313" key="49">
    <source>
        <dbReference type="EMBL" id="AOO08951.1"/>
    </source>
</evidence>
<dbReference type="GO" id="GO:0019076">
    <property type="term" value="P:viral release from host cell"/>
    <property type="evidence" value="ECO:0007669"/>
    <property type="project" value="InterPro"/>
</dbReference>
<dbReference type="EMBL" id="KX349261">
    <property type="protein sequence ID" value="AOO05094.1"/>
    <property type="molecule type" value="Genomic_DNA"/>
</dbReference>
<dbReference type="Proteomes" id="UP000220822">
    <property type="component" value="Genome"/>
</dbReference>
<dbReference type="EMBL" id="KX349239">
    <property type="protein sequence ID" value="AOO00389.1"/>
    <property type="molecule type" value="Genomic_DNA"/>
</dbReference>
<dbReference type="Proteomes" id="UP000219810">
    <property type="component" value="Segment"/>
</dbReference>
<evidence type="ECO:0000313" key="15">
    <source>
        <dbReference type="EMBL" id="AOO00816.1"/>
    </source>
</evidence>
<dbReference type="Proteomes" id="UP000219765">
    <property type="component" value="Segment"/>
</dbReference>
<evidence type="ECO:0000313" key="16">
    <source>
        <dbReference type="EMBL" id="AOO01030.1"/>
    </source>
</evidence>
<feature type="domain" description="Baseplate structural protein Gp9/Gp10 N-terminal" evidence="1">
    <location>
        <begin position="3"/>
        <end position="136"/>
    </location>
</feature>
<evidence type="ECO:0000313" key="55">
    <source>
        <dbReference type="Proteomes" id="UP000220656"/>
    </source>
</evidence>
<evidence type="ECO:0000313" key="21">
    <source>
        <dbReference type="EMBL" id="AOO02100.1"/>
    </source>
</evidence>
<dbReference type="Proteomes" id="UP000220084">
    <property type="component" value="Segment"/>
</dbReference>
<evidence type="ECO:0000313" key="27">
    <source>
        <dbReference type="EMBL" id="AOO03383.1"/>
    </source>
</evidence>
<dbReference type="Proteomes" id="UP000220899">
    <property type="component" value="Segment"/>
</dbReference>
<evidence type="ECO:0000313" key="46">
    <source>
        <dbReference type="EMBL" id="AOO07877.1"/>
    </source>
</evidence>
<evidence type="ECO:0000313" key="25">
    <source>
        <dbReference type="EMBL" id="AOO02955.1"/>
    </source>
</evidence>
<dbReference type="EMBL" id="KX349276">
    <property type="protein sequence ID" value="AOO08307.1"/>
    <property type="molecule type" value="Genomic_DNA"/>
</dbReference>
<dbReference type="Gene3D" id="1.20.5.960">
    <property type="entry name" value="Bacteriophage t4 gene product 9 (gp9)"/>
    <property type="match status" value="1"/>
</dbReference>
<evidence type="ECO:0000313" key="28">
    <source>
        <dbReference type="EMBL" id="AOO03597.1"/>
    </source>
</evidence>
<evidence type="ECO:0000313" key="47">
    <source>
        <dbReference type="EMBL" id="AOO08307.1"/>
    </source>
</evidence>
<evidence type="ECO:0000313" key="11">
    <source>
        <dbReference type="EMBL" id="AON99960.1"/>
    </source>
</evidence>
<evidence type="ECO:0000313" key="20">
    <source>
        <dbReference type="EMBL" id="AOO01886.1"/>
    </source>
</evidence>